<dbReference type="Proteomes" id="UP000536685">
    <property type="component" value="Unassembled WGS sequence"/>
</dbReference>
<protein>
    <submittedName>
        <fullName evidence="1">Antitoxin component YwqK of YwqJK toxin-antitoxin module</fullName>
    </submittedName>
</protein>
<reference evidence="1 2" key="1">
    <citation type="submission" date="2020-08" db="EMBL/GenBank/DDBJ databases">
        <title>Sequencing the genomes of 1000 actinobacteria strains.</title>
        <authorList>
            <person name="Klenk H.-P."/>
        </authorList>
    </citation>
    <scope>NUCLEOTIDE SEQUENCE [LARGE SCALE GENOMIC DNA]</scope>
    <source>
        <strain evidence="1 2">DSM 105784</strain>
    </source>
</reference>
<dbReference type="EMBL" id="JACHMJ010000001">
    <property type="protein sequence ID" value="MBB5844006.1"/>
    <property type="molecule type" value="Genomic_DNA"/>
</dbReference>
<dbReference type="Gene3D" id="2.20.110.10">
    <property type="entry name" value="Histone H3 K4-specific methyltransferase SET7/9 N-terminal domain"/>
    <property type="match status" value="1"/>
</dbReference>
<evidence type="ECO:0000313" key="1">
    <source>
        <dbReference type="EMBL" id="MBB5844006.1"/>
    </source>
</evidence>
<dbReference type="SUPFAM" id="SSF82185">
    <property type="entry name" value="Histone H3 K4-specific methyltransferase SET7/9 N-terminal domain"/>
    <property type="match status" value="1"/>
</dbReference>
<keyword evidence="2" id="KW-1185">Reference proteome</keyword>
<dbReference type="RefSeq" id="WP_246376183.1">
    <property type="nucleotide sequence ID" value="NZ_JACHMJ010000001.1"/>
</dbReference>
<dbReference type="AlphaFoldDB" id="A0A841AQM7"/>
<accession>A0A841AQM7</accession>
<sequence length="78" mass="9027">MTPPESDESIRYTKLHRDGSVWATGQTLRGEPHGYWEWFRLDGTLMRSGDFESGVQVGEWTTYDANGVPYKTTVMKRR</sequence>
<name>A0A841AQM7_9MICO</name>
<comment type="caution">
    <text evidence="1">The sequence shown here is derived from an EMBL/GenBank/DDBJ whole genome shotgun (WGS) entry which is preliminary data.</text>
</comment>
<proteinExistence type="predicted"/>
<organism evidence="1 2">
    <name type="scientific">Conyzicola lurida</name>
    <dbReference type="NCBI Taxonomy" id="1172621"/>
    <lineage>
        <taxon>Bacteria</taxon>
        <taxon>Bacillati</taxon>
        <taxon>Actinomycetota</taxon>
        <taxon>Actinomycetes</taxon>
        <taxon>Micrococcales</taxon>
        <taxon>Microbacteriaceae</taxon>
        <taxon>Conyzicola</taxon>
    </lineage>
</organism>
<gene>
    <name evidence="1" type="ORF">HD599_002329</name>
</gene>
<evidence type="ECO:0000313" key="2">
    <source>
        <dbReference type="Proteomes" id="UP000536685"/>
    </source>
</evidence>